<sequence>MTGRTGRKRKKQPDDDKRSLEWKEERSAERARSIAAIGADTALFRYSRTPPFKYKRKDGPADQVYTSTKKRCERGSNRIQAARGRFSIEPRQSRASARGRCLFDRPNFQARLRDFFVRGAACVNERVPGAAAASISLEDHGSRVHFGRPIISSSRNDALSPLFPAQTFVITLARSIGNVFSGLHPGLISCILDPKLDPSLSISGSLEFKRNAAVETGDGRDVLTEGHHEFNFTFLLPSTGVTTSFEGKYGSIRYWLKAEVEKPWSFNHKTKKAFTVISPIDINRNEYLTAVESSVEKTLCCWCCTSGPISLYARTDRKGYCPGESIAITADFENLSGRTVVPHATLHQTQTFLAGGKSRSRHCKFTTVTGVALQPGRSANWDAQLLKIPAVSPSITNCCLIHVEYTVRITLQIPGAYNLFVDLPIVIGTVPLRSRPPHYRTLGLPSQPQIHFYPAAPPYSEADTDDALPVEPPPTYAECIEGSVDIGDDEDGEILGDTRFTPMYAYVHDYLYHPPPAYSEV</sequence>
<evidence type="ECO:0000313" key="1">
    <source>
        <dbReference type="EMBL" id="KAH6939864.1"/>
    </source>
</evidence>
<dbReference type="Proteomes" id="UP000821845">
    <property type="component" value="Chromosome 2"/>
</dbReference>
<protein>
    <submittedName>
        <fullName evidence="1">Uncharacterized protein</fullName>
    </submittedName>
</protein>
<proteinExistence type="predicted"/>
<reference evidence="1" key="1">
    <citation type="submission" date="2020-05" db="EMBL/GenBank/DDBJ databases">
        <title>Large-scale comparative analyses of tick genomes elucidate their genetic diversity and vector capacities.</title>
        <authorList>
            <person name="Jia N."/>
            <person name="Wang J."/>
            <person name="Shi W."/>
            <person name="Du L."/>
            <person name="Sun Y."/>
            <person name="Zhan W."/>
            <person name="Jiang J."/>
            <person name="Wang Q."/>
            <person name="Zhang B."/>
            <person name="Ji P."/>
            <person name="Sakyi L.B."/>
            <person name="Cui X."/>
            <person name="Yuan T."/>
            <person name="Jiang B."/>
            <person name="Yang W."/>
            <person name="Lam T.T.-Y."/>
            <person name="Chang Q."/>
            <person name="Ding S."/>
            <person name="Wang X."/>
            <person name="Zhu J."/>
            <person name="Ruan X."/>
            <person name="Zhao L."/>
            <person name="Wei J."/>
            <person name="Que T."/>
            <person name="Du C."/>
            <person name="Cheng J."/>
            <person name="Dai P."/>
            <person name="Han X."/>
            <person name="Huang E."/>
            <person name="Gao Y."/>
            <person name="Liu J."/>
            <person name="Shao H."/>
            <person name="Ye R."/>
            <person name="Li L."/>
            <person name="Wei W."/>
            <person name="Wang X."/>
            <person name="Wang C."/>
            <person name="Yang T."/>
            <person name="Huo Q."/>
            <person name="Li W."/>
            <person name="Guo W."/>
            <person name="Chen H."/>
            <person name="Zhou L."/>
            <person name="Ni X."/>
            <person name="Tian J."/>
            <person name="Zhou Y."/>
            <person name="Sheng Y."/>
            <person name="Liu T."/>
            <person name="Pan Y."/>
            <person name="Xia L."/>
            <person name="Li J."/>
            <person name="Zhao F."/>
            <person name="Cao W."/>
        </authorList>
    </citation>
    <scope>NUCLEOTIDE SEQUENCE</scope>
    <source>
        <strain evidence="1">Hyas-2018</strain>
    </source>
</reference>
<name>A0ACB7T4L9_HYAAI</name>
<evidence type="ECO:0000313" key="2">
    <source>
        <dbReference type="Proteomes" id="UP000821845"/>
    </source>
</evidence>
<dbReference type="EMBL" id="CM023482">
    <property type="protein sequence ID" value="KAH6939864.1"/>
    <property type="molecule type" value="Genomic_DNA"/>
</dbReference>
<accession>A0ACB7T4L9</accession>
<comment type="caution">
    <text evidence="1">The sequence shown here is derived from an EMBL/GenBank/DDBJ whole genome shotgun (WGS) entry which is preliminary data.</text>
</comment>
<organism evidence="1 2">
    <name type="scientific">Hyalomma asiaticum</name>
    <name type="common">Tick</name>
    <dbReference type="NCBI Taxonomy" id="266040"/>
    <lineage>
        <taxon>Eukaryota</taxon>
        <taxon>Metazoa</taxon>
        <taxon>Ecdysozoa</taxon>
        <taxon>Arthropoda</taxon>
        <taxon>Chelicerata</taxon>
        <taxon>Arachnida</taxon>
        <taxon>Acari</taxon>
        <taxon>Parasitiformes</taxon>
        <taxon>Ixodida</taxon>
        <taxon>Ixodoidea</taxon>
        <taxon>Ixodidae</taxon>
        <taxon>Hyalomminae</taxon>
        <taxon>Hyalomma</taxon>
    </lineage>
</organism>
<keyword evidence="2" id="KW-1185">Reference proteome</keyword>
<gene>
    <name evidence="1" type="ORF">HPB50_021910</name>
</gene>